<dbReference type="AlphaFoldDB" id="A0A8W8MW47"/>
<proteinExistence type="predicted"/>
<dbReference type="GO" id="GO:0043123">
    <property type="term" value="P:positive regulation of canonical NF-kappaB signal transduction"/>
    <property type="evidence" value="ECO:0007669"/>
    <property type="project" value="TreeGrafter"/>
</dbReference>
<organism evidence="2 3">
    <name type="scientific">Magallana gigas</name>
    <name type="common">Pacific oyster</name>
    <name type="synonym">Crassostrea gigas</name>
    <dbReference type="NCBI Taxonomy" id="29159"/>
    <lineage>
        <taxon>Eukaryota</taxon>
        <taxon>Metazoa</taxon>
        <taxon>Spiralia</taxon>
        <taxon>Lophotrochozoa</taxon>
        <taxon>Mollusca</taxon>
        <taxon>Bivalvia</taxon>
        <taxon>Autobranchia</taxon>
        <taxon>Pteriomorphia</taxon>
        <taxon>Ostreida</taxon>
        <taxon>Ostreoidea</taxon>
        <taxon>Ostreidae</taxon>
        <taxon>Magallana</taxon>
    </lineage>
</organism>
<dbReference type="Proteomes" id="UP000005408">
    <property type="component" value="Unassembled WGS sequence"/>
</dbReference>
<keyword evidence="1" id="KW-0472">Membrane</keyword>
<keyword evidence="1" id="KW-0812">Transmembrane</keyword>
<evidence type="ECO:0008006" key="4">
    <source>
        <dbReference type="Google" id="ProtNLM"/>
    </source>
</evidence>
<keyword evidence="1" id="KW-1133">Transmembrane helix</keyword>
<feature type="transmembrane region" description="Helical" evidence="1">
    <location>
        <begin position="70"/>
        <end position="89"/>
    </location>
</feature>
<keyword evidence="3" id="KW-1185">Reference proteome</keyword>
<feature type="transmembrane region" description="Helical" evidence="1">
    <location>
        <begin position="194"/>
        <end position="213"/>
    </location>
</feature>
<dbReference type="PANTHER" id="PTHR31034:SF2">
    <property type="entry name" value="TRANSMEMBRANE PROTEIN 101"/>
    <property type="match status" value="1"/>
</dbReference>
<reference evidence="2" key="1">
    <citation type="submission" date="2022-08" db="UniProtKB">
        <authorList>
            <consortium name="EnsemblMetazoa"/>
        </authorList>
    </citation>
    <scope>IDENTIFICATION</scope>
    <source>
        <strain evidence="2">05x7-T-G4-1.051#20</strain>
    </source>
</reference>
<dbReference type="EnsemblMetazoa" id="G4181.3">
    <property type="protein sequence ID" value="G4181.3:cds"/>
    <property type="gene ID" value="G4181"/>
</dbReference>
<feature type="transmembrane region" description="Helical" evidence="1">
    <location>
        <begin position="46"/>
        <end position="63"/>
    </location>
</feature>
<evidence type="ECO:0000313" key="3">
    <source>
        <dbReference type="Proteomes" id="UP000005408"/>
    </source>
</evidence>
<dbReference type="EnsemblMetazoa" id="G4181.4">
    <property type="protein sequence ID" value="G4181.4:cds"/>
    <property type="gene ID" value="G4181"/>
</dbReference>
<feature type="transmembrane region" description="Helical" evidence="1">
    <location>
        <begin position="101"/>
        <end position="118"/>
    </location>
</feature>
<dbReference type="InterPro" id="IPR029371">
    <property type="entry name" value="TMEM101"/>
</dbReference>
<evidence type="ECO:0000256" key="1">
    <source>
        <dbReference type="SAM" id="Phobius"/>
    </source>
</evidence>
<dbReference type="OMA" id="HVEFWNQ"/>
<feature type="transmembrane region" description="Helical" evidence="1">
    <location>
        <begin position="167"/>
        <end position="187"/>
    </location>
</feature>
<dbReference type="EnsemblMetazoa" id="G4181.6">
    <property type="protein sequence ID" value="G4181.6:cds"/>
    <property type="gene ID" value="G4181"/>
</dbReference>
<name>A0A8W8MW47_MAGGI</name>
<dbReference type="EnsemblMetazoa" id="G4181.1">
    <property type="protein sequence ID" value="G4181.1:cds"/>
    <property type="gene ID" value="G4181"/>
</dbReference>
<protein>
    <recommendedName>
        <fullName evidence="4">Transmembrane protein 101</fullName>
    </recommendedName>
</protein>
<dbReference type="OrthoDB" id="6082754at2759"/>
<evidence type="ECO:0000313" key="2">
    <source>
        <dbReference type="EnsemblMetazoa" id="G4181.2:cds"/>
    </source>
</evidence>
<dbReference type="PANTHER" id="PTHR31034">
    <property type="entry name" value="TRANSMEMBRANE PROTEIN 101"/>
    <property type="match status" value="1"/>
</dbReference>
<accession>A0A8W8MW47</accession>
<feature type="transmembrane region" description="Helical" evidence="1">
    <location>
        <begin position="219"/>
        <end position="242"/>
    </location>
</feature>
<dbReference type="Pfam" id="PF15111">
    <property type="entry name" value="TMEM101"/>
    <property type="match status" value="1"/>
</dbReference>
<feature type="transmembrane region" description="Helical" evidence="1">
    <location>
        <begin position="130"/>
        <end position="147"/>
    </location>
</feature>
<sequence length="251" mass="29081">MASAYWLRKLPEFFIARFPFLNAISLLLLLAERAQNESYPPIQPKVIYTHIGIFVACGFLLSFRYKCKEVSLVYCGQMLYLVYTLFTNTQMDYTQWQKIRMASRHIGCVGIFLLFSSIFENLPSKQLQKLGETVIGLFLMAFVYILNDSVEDKKSFLYHVPGGDWSRYFFTLVLAAGAISFFSGHFLRDMSISVIVMFGILTILIDCDINYWVEGNRMLFWNQVRIIIDDLCILLGFAMIVVRIDNRVKVE</sequence>
<dbReference type="EnsemblMetazoa" id="G4181.2">
    <property type="protein sequence ID" value="G4181.2:cds"/>
    <property type="gene ID" value="G4181"/>
</dbReference>